<evidence type="ECO:0008006" key="3">
    <source>
        <dbReference type="Google" id="ProtNLM"/>
    </source>
</evidence>
<name>B1ZY18_OPITP</name>
<protein>
    <recommendedName>
        <fullName evidence="3">Tyr recombinase domain-containing protein</fullName>
    </recommendedName>
</protein>
<dbReference type="eggNOG" id="ENOG5032M4F">
    <property type="taxonomic scope" value="Bacteria"/>
</dbReference>
<evidence type="ECO:0000313" key="2">
    <source>
        <dbReference type="Proteomes" id="UP000007013"/>
    </source>
</evidence>
<organism evidence="1 2">
    <name type="scientific">Opitutus terrae (strain DSM 11246 / JCM 15787 / PB90-1)</name>
    <dbReference type="NCBI Taxonomy" id="452637"/>
    <lineage>
        <taxon>Bacteria</taxon>
        <taxon>Pseudomonadati</taxon>
        <taxon>Verrucomicrobiota</taxon>
        <taxon>Opitutia</taxon>
        <taxon>Opitutales</taxon>
        <taxon>Opitutaceae</taxon>
        <taxon>Opitutus</taxon>
    </lineage>
</organism>
<dbReference type="EMBL" id="CP001032">
    <property type="protein sequence ID" value="ACB75217.1"/>
    <property type="molecule type" value="Genomic_DNA"/>
</dbReference>
<proteinExistence type="predicted"/>
<keyword evidence="2" id="KW-1185">Reference proteome</keyword>
<dbReference type="Proteomes" id="UP000007013">
    <property type="component" value="Chromosome"/>
</dbReference>
<dbReference type="KEGG" id="ote:Oter_1934"/>
<dbReference type="AlphaFoldDB" id="B1ZY18"/>
<sequence length="67" mass="7614">MFRLAGIQNPGNVLRHSFCSYHVAKHKDAARTAVILCHANPRMLYQHYKGRATAADATKYFQILPSR</sequence>
<reference evidence="1 2" key="1">
    <citation type="journal article" date="2011" name="J. Bacteriol.">
        <title>Genome sequence of the verrucomicrobium Opitutus terrae PB90-1, an abundant inhabitant of rice paddy soil ecosystems.</title>
        <authorList>
            <person name="van Passel M.W."/>
            <person name="Kant R."/>
            <person name="Palva A."/>
            <person name="Copeland A."/>
            <person name="Lucas S."/>
            <person name="Lapidus A."/>
            <person name="Glavina del Rio T."/>
            <person name="Pitluck S."/>
            <person name="Goltsman E."/>
            <person name="Clum A."/>
            <person name="Sun H."/>
            <person name="Schmutz J."/>
            <person name="Larimer F.W."/>
            <person name="Land M.L."/>
            <person name="Hauser L."/>
            <person name="Kyrpides N."/>
            <person name="Mikhailova N."/>
            <person name="Richardson P.P."/>
            <person name="Janssen P.H."/>
            <person name="de Vos W.M."/>
            <person name="Smidt H."/>
        </authorList>
    </citation>
    <scope>NUCLEOTIDE SEQUENCE [LARGE SCALE GENOMIC DNA]</scope>
    <source>
        <strain evidence="2">DSM 11246 / JCM 15787 / PB90-1</strain>
    </source>
</reference>
<gene>
    <name evidence="1" type="ordered locus">Oter_1934</name>
</gene>
<dbReference type="HOGENOM" id="CLU_2808241_0_0_0"/>
<accession>B1ZY18</accession>
<evidence type="ECO:0000313" key="1">
    <source>
        <dbReference type="EMBL" id="ACB75217.1"/>
    </source>
</evidence>